<reference evidence="3" key="1">
    <citation type="journal article" date="2018" name="Genome Biol. Evol.">
        <title>Genomics and development of Lentinus tigrinus, a white-rot wood-decaying mushroom with dimorphic fruiting bodies.</title>
        <authorList>
            <person name="Wu B."/>
            <person name="Xu Z."/>
            <person name="Knudson A."/>
            <person name="Carlson A."/>
            <person name="Chen N."/>
            <person name="Kovaka S."/>
            <person name="LaButti K."/>
            <person name="Lipzen A."/>
            <person name="Pennachio C."/>
            <person name="Riley R."/>
            <person name="Schakwitz W."/>
            <person name="Umezawa K."/>
            <person name="Ohm R.A."/>
            <person name="Grigoriev I.V."/>
            <person name="Nagy L.G."/>
            <person name="Gibbons J."/>
            <person name="Hibbett D."/>
        </authorList>
    </citation>
    <scope>NUCLEOTIDE SEQUENCE [LARGE SCALE GENOMIC DNA]</scope>
    <source>
        <strain evidence="3">ALCF2SS1-6</strain>
    </source>
</reference>
<feature type="transmembrane region" description="Helical" evidence="1">
    <location>
        <begin position="177"/>
        <end position="198"/>
    </location>
</feature>
<dbReference type="InterPro" id="IPR045340">
    <property type="entry name" value="DUF6533"/>
</dbReference>
<dbReference type="AlphaFoldDB" id="A0A5C2SF42"/>
<proteinExistence type="predicted"/>
<evidence type="ECO:0000313" key="3">
    <source>
        <dbReference type="EMBL" id="RPD59956.1"/>
    </source>
</evidence>
<keyword evidence="1" id="KW-0472">Membrane</keyword>
<dbReference type="EMBL" id="ML122268">
    <property type="protein sequence ID" value="RPD59956.1"/>
    <property type="molecule type" value="Genomic_DNA"/>
</dbReference>
<evidence type="ECO:0000313" key="4">
    <source>
        <dbReference type="Proteomes" id="UP000313359"/>
    </source>
</evidence>
<feature type="transmembrane region" description="Helical" evidence="1">
    <location>
        <begin position="148"/>
        <end position="165"/>
    </location>
</feature>
<dbReference type="Pfam" id="PF20151">
    <property type="entry name" value="DUF6533"/>
    <property type="match status" value="1"/>
</dbReference>
<gene>
    <name evidence="3" type="ORF">L227DRAFT_575957</name>
</gene>
<protein>
    <recommendedName>
        <fullName evidence="2">DUF6533 domain-containing protein</fullName>
    </recommendedName>
</protein>
<evidence type="ECO:0000256" key="1">
    <source>
        <dbReference type="SAM" id="Phobius"/>
    </source>
</evidence>
<evidence type="ECO:0000259" key="2">
    <source>
        <dbReference type="Pfam" id="PF20151"/>
    </source>
</evidence>
<organism evidence="3 4">
    <name type="scientific">Lentinus tigrinus ALCF2SS1-6</name>
    <dbReference type="NCBI Taxonomy" id="1328759"/>
    <lineage>
        <taxon>Eukaryota</taxon>
        <taxon>Fungi</taxon>
        <taxon>Dikarya</taxon>
        <taxon>Basidiomycota</taxon>
        <taxon>Agaricomycotina</taxon>
        <taxon>Agaricomycetes</taxon>
        <taxon>Polyporales</taxon>
        <taxon>Polyporaceae</taxon>
        <taxon>Lentinus</taxon>
    </lineage>
</organism>
<sequence>MSESCPSADNLLEDVMGSCLTVDSRVIRVYSSGKIHRTASKTLIHNSCGGSDLHQLLPLELSLIFEVASVFESVVTSNYCGMAAMTLIGCEYLALLPREIELFWKRRVTGASVLFLSNRYLSLLSQVIQLTNMHLMSDKSCANLINAIQAIFLLPYFPWAVFSGLRTYALCGRRLRLPLGIFVFLLSSVSIGVNFARYRWLSSAPIPMLGCVEEASASAEIAKGFTIASRTCLIAADLIVIGVTWRATYHTTQLARAAGEQSMQTFAGTVLRDGTIYFLVLLTLNTLHLLFTMLSISSAAFESVSYVSIFTDPITSALVSRFILNLQEVNQSRAAAPELTSSSSDQSSIKFMKTRILGSLGSTLPLPGDNARELEDDWDGLVFKESDCGFHEANGQEADTSRYI</sequence>
<name>A0A5C2SF42_9APHY</name>
<keyword evidence="1" id="KW-1133">Transmembrane helix</keyword>
<feature type="domain" description="DUF6533" evidence="2">
    <location>
        <begin position="79"/>
        <end position="124"/>
    </location>
</feature>
<accession>A0A5C2SF42</accession>
<feature type="transmembrane region" description="Helical" evidence="1">
    <location>
        <begin position="276"/>
        <end position="296"/>
    </location>
</feature>
<keyword evidence="4" id="KW-1185">Reference proteome</keyword>
<dbReference type="Proteomes" id="UP000313359">
    <property type="component" value="Unassembled WGS sequence"/>
</dbReference>
<keyword evidence="1" id="KW-0812">Transmembrane</keyword>